<organism evidence="3 4">
    <name type="scientific">Streptomyces curacoi</name>
    <dbReference type="NCBI Taxonomy" id="146536"/>
    <lineage>
        <taxon>Bacteria</taxon>
        <taxon>Bacillati</taxon>
        <taxon>Actinomycetota</taxon>
        <taxon>Actinomycetes</taxon>
        <taxon>Kitasatosporales</taxon>
        <taxon>Streptomycetaceae</taxon>
        <taxon>Streptomyces</taxon>
    </lineage>
</organism>
<dbReference type="Proteomes" id="UP000054024">
    <property type="component" value="Unassembled WGS sequence"/>
</dbReference>
<name>A0A124H4B2_9ACTN</name>
<protein>
    <recommendedName>
        <fullName evidence="2">SMODS and SLOG-associating 2TM effector domain-containing protein</fullName>
    </recommendedName>
</protein>
<feature type="transmembrane region" description="Helical" evidence="1">
    <location>
        <begin position="193"/>
        <end position="211"/>
    </location>
</feature>
<evidence type="ECO:0000313" key="3">
    <source>
        <dbReference type="EMBL" id="KUM78123.1"/>
    </source>
</evidence>
<evidence type="ECO:0000256" key="1">
    <source>
        <dbReference type="SAM" id="Phobius"/>
    </source>
</evidence>
<dbReference type="EMBL" id="LMWJ01000007">
    <property type="protein sequence ID" value="KUM78123.1"/>
    <property type="molecule type" value="Genomic_DNA"/>
</dbReference>
<feature type="domain" description="SMODS and SLOG-associating 2TM effector" evidence="2">
    <location>
        <begin position="163"/>
        <end position="289"/>
    </location>
</feature>
<dbReference type="OrthoDB" id="4527901at2"/>
<keyword evidence="1" id="KW-1133">Transmembrane helix</keyword>
<keyword evidence="1" id="KW-0472">Membrane</keyword>
<keyword evidence="1" id="KW-0812">Transmembrane</keyword>
<gene>
    <name evidence="3" type="ORF">AQI70_11555</name>
</gene>
<dbReference type="Pfam" id="PF14015">
    <property type="entry name" value="DUF4231"/>
    <property type="match status" value="1"/>
</dbReference>
<evidence type="ECO:0000259" key="2">
    <source>
        <dbReference type="Pfam" id="PF18181"/>
    </source>
</evidence>
<dbReference type="RefSeq" id="WP_062147183.1">
    <property type="nucleotide sequence ID" value="NZ_KQ947986.1"/>
</dbReference>
<keyword evidence="4" id="KW-1185">Reference proteome</keyword>
<sequence length="296" mass="32096">MTQTSQDSVTAAVWDQQSIWSQSADRLKASVGRARLWALALGTAAAALGAAASQAMGWNSLLGKALAFAAAAAAGTAPVVALRGGPNRLSDWTRLRAVSEALKTEVYTYLAGVGAYRDAASAPALLAERSRRYRSDAVNLVHYTAGVSARQRPVPAVVDADSYVEHRLRRQITSYYRPKAQAMHRKVRFVERTELALGCFGGVLAAASGAFSVDWVAAWVAVVASISIAVTAHAVAQRYAYQHLEFTRTAEELERLLERWTTATERSEDFTDAFVSECEGVISIQNEAWMIRWTVG</sequence>
<dbReference type="InterPro" id="IPR040884">
    <property type="entry name" value="SLATT_1"/>
</dbReference>
<comment type="caution">
    <text evidence="3">The sequence shown here is derived from an EMBL/GenBank/DDBJ whole genome shotgun (WGS) entry which is preliminary data.</text>
</comment>
<dbReference type="STRING" id="146536.AQI70_11555"/>
<feature type="transmembrane region" description="Helical" evidence="1">
    <location>
        <begin position="36"/>
        <end position="55"/>
    </location>
</feature>
<feature type="transmembrane region" description="Helical" evidence="1">
    <location>
        <begin position="217"/>
        <end position="236"/>
    </location>
</feature>
<dbReference type="AlphaFoldDB" id="A0A124H4B2"/>
<accession>A0A124H4B2</accession>
<feature type="transmembrane region" description="Helical" evidence="1">
    <location>
        <begin position="61"/>
        <end position="82"/>
    </location>
</feature>
<proteinExistence type="predicted"/>
<dbReference type="NCBIfam" id="NF033634">
    <property type="entry name" value="SLATT_1"/>
    <property type="match status" value="1"/>
</dbReference>
<evidence type="ECO:0000313" key="4">
    <source>
        <dbReference type="Proteomes" id="UP000054024"/>
    </source>
</evidence>
<reference evidence="3 4" key="1">
    <citation type="submission" date="2015-10" db="EMBL/GenBank/DDBJ databases">
        <title>Draft genome sequence of Streptomyces curacoi DSM 40107, type strain for the species Streptomyces curacoi.</title>
        <authorList>
            <person name="Ruckert C."/>
            <person name="Winkler A."/>
            <person name="Kalinowski J."/>
            <person name="Kampfer P."/>
            <person name="Glaeser S."/>
        </authorList>
    </citation>
    <scope>NUCLEOTIDE SEQUENCE [LARGE SCALE GENOMIC DNA]</scope>
    <source>
        <strain evidence="3 4">DSM 40107</strain>
    </source>
</reference>
<dbReference type="Pfam" id="PF18181">
    <property type="entry name" value="SLATT_1"/>
    <property type="match status" value="1"/>
</dbReference>
<dbReference type="InterPro" id="IPR025325">
    <property type="entry name" value="DUF4231"/>
</dbReference>